<dbReference type="Pfam" id="PF13860">
    <property type="entry name" value="FlgD_ig"/>
    <property type="match status" value="1"/>
</dbReference>
<dbReference type="NCBIfam" id="TIGR04183">
    <property type="entry name" value="Por_Secre_tail"/>
    <property type="match status" value="1"/>
</dbReference>
<dbReference type="AlphaFoldDB" id="A0A933SAN5"/>
<reference evidence="2" key="1">
    <citation type="submission" date="2020-07" db="EMBL/GenBank/DDBJ databases">
        <title>Huge and variable diversity of episymbiotic CPR bacteria and DPANN archaea in groundwater ecosystems.</title>
        <authorList>
            <person name="He C.Y."/>
            <person name="Keren R."/>
            <person name="Whittaker M."/>
            <person name="Farag I.F."/>
            <person name="Doudna J."/>
            <person name="Cate J.H.D."/>
            <person name="Banfield J.F."/>
        </authorList>
    </citation>
    <scope>NUCLEOTIDE SEQUENCE</scope>
    <source>
        <strain evidence="2">NC_groundwater_1813_Pr3_B-0.1um_71_17</strain>
    </source>
</reference>
<evidence type="ECO:0000313" key="2">
    <source>
        <dbReference type="EMBL" id="MBI5167946.1"/>
    </source>
</evidence>
<feature type="domain" description="FlgD/Vpr Ig-like" evidence="1">
    <location>
        <begin position="241"/>
        <end position="291"/>
    </location>
</feature>
<protein>
    <submittedName>
        <fullName evidence="2">T9SS type A sorting domain-containing protein</fullName>
    </submittedName>
</protein>
<name>A0A933SAN5_UNCEI</name>
<comment type="caution">
    <text evidence="2">The sequence shown here is derived from an EMBL/GenBank/DDBJ whole genome shotgun (WGS) entry which is preliminary data.</text>
</comment>
<dbReference type="InterPro" id="IPR026444">
    <property type="entry name" value="Secre_tail"/>
</dbReference>
<dbReference type="EMBL" id="JACRIW010000004">
    <property type="protein sequence ID" value="MBI5167946.1"/>
    <property type="molecule type" value="Genomic_DNA"/>
</dbReference>
<sequence length="308" mass="33000">MESSHLARTRLPRLLVLFSSVLVSFVCLSEIPAANASVLSTTDATAIAAFRSGRTVLNFDELTVPPGPCYVPFPVHQYSGLGISISARADGSAQTHLARLPDCGHFGSTLTLPNIIGGGTGPGSLAWRETIRFDFPSAADAIGASSDWSGSNTTLTAYRSDGSVIASVSGNEGNFMGIAEPGIAYAIWKWNYDMSVAGFSLDNVTFHIPQTDVPERSPSTSFGIEPNPVQAETWLRWTMPNAGRVRVSVQDVAGRRVATIVDEQRPAGEASASWKAVDDRGARVPAGVYFVRFEIPGETVTRRLVRIR</sequence>
<gene>
    <name evidence="2" type="ORF">HZA61_00515</name>
</gene>
<evidence type="ECO:0000313" key="3">
    <source>
        <dbReference type="Proteomes" id="UP000696931"/>
    </source>
</evidence>
<organism evidence="2 3">
    <name type="scientific">Eiseniibacteriota bacterium</name>
    <dbReference type="NCBI Taxonomy" id="2212470"/>
    <lineage>
        <taxon>Bacteria</taxon>
        <taxon>Candidatus Eiseniibacteriota</taxon>
    </lineage>
</organism>
<evidence type="ECO:0000259" key="1">
    <source>
        <dbReference type="Pfam" id="PF13860"/>
    </source>
</evidence>
<dbReference type="Gene3D" id="2.60.40.4070">
    <property type="match status" value="1"/>
</dbReference>
<accession>A0A933SAN5</accession>
<dbReference type="InterPro" id="IPR025965">
    <property type="entry name" value="FlgD/Vpr_Ig-like"/>
</dbReference>
<proteinExistence type="predicted"/>
<dbReference type="Proteomes" id="UP000696931">
    <property type="component" value="Unassembled WGS sequence"/>
</dbReference>